<sequence length="85" mass="10356">MSKDETYKLESFMKDIKMGLEIEFTFNGKEYTLSRSDDKYAFTDVREQIYALYNSYEELLESIRIEGFSIIDIIDKRLYQNWYVY</sequence>
<organism evidence="1 2">
    <name type="scientific">Tissierella carlieri</name>
    <dbReference type="NCBI Taxonomy" id="689904"/>
    <lineage>
        <taxon>Bacteria</taxon>
        <taxon>Bacillati</taxon>
        <taxon>Bacillota</taxon>
        <taxon>Tissierellia</taxon>
        <taxon>Tissierellales</taxon>
        <taxon>Tissierellaceae</taxon>
        <taxon>Tissierella</taxon>
    </lineage>
</organism>
<evidence type="ECO:0000313" key="2">
    <source>
        <dbReference type="Proteomes" id="UP001524478"/>
    </source>
</evidence>
<gene>
    <name evidence="1" type="ORF">NE686_03215</name>
</gene>
<dbReference type="EMBL" id="JANGAC010000002">
    <property type="protein sequence ID" value="MCQ4922083.1"/>
    <property type="molecule type" value="Genomic_DNA"/>
</dbReference>
<comment type="caution">
    <text evidence="1">The sequence shown here is derived from an EMBL/GenBank/DDBJ whole genome shotgun (WGS) entry which is preliminary data.</text>
</comment>
<proteinExistence type="predicted"/>
<evidence type="ECO:0008006" key="3">
    <source>
        <dbReference type="Google" id="ProtNLM"/>
    </source>
</evidence>
<reference evidence="1 2" key="1">
    <citation type="submission" date="2022-06" db="EMBL/GenBank/DDBJ databases">
        <title>Isolation of gut microbiota from human fecal samples.</title>
        <authorList>
            <person name="Pamer E.G."/>
            <person name="Barat B."/>
            <person name="Waligurski E."/>
            <person name="Medina S."/>
            <person name="Paddock L."/>
            <person name="Mostad J."/>
        </authorList>
    </citation>
    <scope>NUCLEOTIDE SEQUENCE [LARGE SCALE GENOMIC DNA]</scope>
    <source>
        <strain evidence="1 2">DFI.7.95</strain>
    </source>
</reference>
<accession>A0ABT1S6I9</accession>
<protein>
    <recommendedName>
        <fullName evidence="3">Phage protein</fullName>
    </recommendedName>
</protein>
<dbReference type="RefSeq" id="WP_216562827.1">
    <property type="nucleotide sequence ID" value="NZ_CP172320.1"/>
</dbReference>
<keyword evidence="2" id="KW-1185">Reference proteome</keyword>
<evidence type="ECO:0000313" key="1">
    <source>
        <dbReference type="EMBL" id="MCQ4922083.1"/>
    </source>
</evidence>
<dbReference type="Proteomes" id="UP001524478">
    <property type="component" value="Unassembled WGS sequence"/>
</dbReference>
<name>A0ABT1S6I9_9FIRM</name>